<comment type="catalytic activity">
    <reaction evidence="1">
        <text>3-dehydroshikimate = 3,4-dihydroxybenzoate + H2O</text>
        <dbReference type="Rhea" id="RHEA:24848"/>
        <dbReference type="ChEBI" id="CHEBI:15377"/>
        <dbReference type="ChEBI" id="CHEBI:16630"/>
        <dbReference type="ChEBI" id="CHEBI:36241"/>
        <dbReference type="EC" id="4.2.1.118"/>
    </reaction>
</comment>
<dbReference type="InterPro" id="IPR050312">
    <property type="entry name" value="IolE/XylAMocC-like"/>
</dbReference>
<feature type="binding site" evidence="1">
    <location>
        <position position="189"/>
    </location>
    <ligand>
        <name>a divalent metal cation</name>
        <dbReference type="ChEBI" id="CHEBI:60240"/>
        <note>catalytic</note>
    </ligand>
</feature>
<dbReference type="HAMAP" id="MF_02238">
    <property type="entry name" value="DSD"/>
    <property type="match status" value="1"/>
</dbReference>
<feature type="binding site" evidence="1">
    <location>
        <position position="132"/>
    </location>
    <ligand>
        <name>a divalent metal cation</name>
        <dbReference type="ChEBI" id="CHEBI:60240"/>
        <note>catalytic</note>
    </ligand>
</feature>
<dbReference type="GO" id="GO:0003868">
    <property type="term" value="F:4-hydroxyphenylpyruvate dioxygenase activity"/>
    <property type="evidence" value="ECO:0007669"/>
    <property type="project" value="UniProtKB-EC"/>
</dbReference>
<keyword evidence="3" id="KW-0223">Dioxygenase</keyword>
<feature type="binding site" evidence="1">
    <location>
        <position position="483"/>
    </location>
    <ligand>
        <name>Mg(2+)</name>
        <dbReference type="ChEBI" id="CHEBI:18420"/>
    </ligand>
</feature>
<feature type="domain" description="VOC" evidence="2">
    <location>
        <begin position="411"/>
        <end position="551"/>
    </location>
</feature>
<proteinExistence type="inferred from homology"/>
<keyword evidence="4" id="KW-1185">Reference proteome</keyword>
<keyword evidence="3" id="KW-0560">Oxidoreductase</keyword>
<comment type="similarity">
    <text evidence="1">Belongs to the bacterial two-domain DSD family.</text>
</comment>
<sequence length="589" mass="63816">MRLSTATVSLSGDLVGKMHACARAGFDGIELFEPDLVVAPESPEEIRALADRLGLRLELYQPLRDIEGVPPAVFDDNLRRAAAKFTLMRRLGIDTVLLCSNVATAVDPGAMPGQLRTLARLGADHGVRIAYEALAWGRYVDDYRQAWRLVQEVDEPSLGLCLDSFHILSRGHDPAAIGDIPGEKIFFVQLADAPVLSLDVLSWSRHHRLFPGEGGFDLPGFLAHVLRAGYTGPLSLEVFNDVFRQTDPGRTAAHALRSLIDLLETAGASARPPAPAPGAFTFAEIRARTPETVEPLLAHLGFHYRGAHRSRPARLWTSGSARVVVNEAPSPRPHLAALGFDLTDAPAALARARTLHIPSDFRRVHEGEDALHAVTAPDGTQIFLCPVSTVPPWIAEFDHGAPRPESSAVTAIDHVNLVQPWEDIAEATLFHRSLLGLEVDGSAQVAGPSGLISSQVMTDPEHRVRLVLNVAPAAARPGALAQHVAFRTDDVVAVAERLRAHGVEALPVPGNYYEDLAARFALDPARLDRFRALGLMYDRDGQGEFIHFYTATVGSVFFEVLQRIGGYDGYGAANAPVRLAAQSREARRG</sequence>
<dbReference type="Gene3D" id="3.10.180.10">
    <property type="entry name" value="2,3-Dihydroxybiphenyl 1,2-Dioxygenase, domain 1"/>
    <property type="match status" value="2"/>
</dbReference>
<comment type="pathway">
    <text evidence="1">Aromatic compound metabolism; 3,4-dihydroxybenzoate biosynthesis.</text>
</comment>
<dbReference type="InterPro" id="IPR029068">
    <property type="entry name" value="Glyas_Bleomycin-R_OHBP_Dase"/>
</dbReference>
<name>A0ABT9PAL9_9ACTN</name>
<evidence type="ECO:0000313" key="4">
    <source>
        <dbReference type="Proteomes" id="UP001235712"/>
    </source>
</evidence>
<dbReference type="Pfam" id="PF01261">
    <property type="entry name" value="AP_endonuc_2"/>
    <property type="match status" value="1"/>
</dbReference>
<dbReference type="InterPro" id="IPR037523">
    <property type="entry name" value="VOC_core"/>
</dbReference>
<dbReference type="PANTHER" id="PTHR12110">
    <property type="entry name" value="HYDROXYPYRUVATE ISOMERASE"/>
    <property type="match status" value="1"/>
</dbReference>
<evidence type="ECO:0000259" key="2">
    <source>
        <dbReference type="PROSITE" id="PS51819"/>
    </source>
</evidence>
<dbReference type="InterPro" id="IPR043700">
    <property type="entry name" value="DSD"/>
</dbReference>
<dbReference type="EC" id="4.2.1.118" evidence="1"/>
<dbReference type="InterPro" id="IPR036237">
    <property type="entry name" value="Xyl_isomerase-like_sf"/>
</dbReference>
<organism evidence="3 4">
    <name type="scientific">Kineosporia succinea</name>
    <dbReference type="NCBI Taxonomy" id="84632"/>
    <lineage>
        <taxon>Bacteria</taxon>
        <taxon>Bacillati</taxon>
        <taxon>Actinomycetota</taxon>
        <taxon>Actinomycetes</taxon>
        <taxon>Kineosporiales</taxon>
        <taxon>Kineosporiaceae</taxon>
        <taxon>Kineosporia</taxon>
    </lineage>
</organism>
<dbReference type="Gene3D" id="3.20.20.150">
    <property type="entry name" value="Divalent-metal-dependent TIM barrel enzymes"/>
    <property type="match status" value="1"/>
</dbReference>
<keyword evidence="1" id="KW-0456">Lyase</keyword>
<evidence type="ECO:0000313" key="3">
    <source>
        <dbReference type="EMBL" id="MDP9829713.1"/>
    </source>
</evidence>
<gene>
    <name evidence="3" type="ORF">J2S57_005462</name>
</gene>
<reference evidence="3 4" key="1">
    <citation type="submission" date="2023-07" db="EMBL/GenBank/DDBJ databases">
        <title>Sequencing the genomes of 1000 actinobacteria strains.</title>
        <authorList>
            <person name="Klenk H.-P."/>
        </authorList>
    </citation>
    <scope>NUCLEOTIDE SEQUENCE [LARGE SCALE GENOMIC DNA]</scope>
    <source>
        <strain evidence="3 4">DSM 44388</strain>
    </source>
</reference>
<feature type="binding site" evidence="1">
    <location>
        <position position="414"/>
    </location>
    <ligand>
        <name>Mg(2+)</name>
        <dbReference type="ChEBI" id="CHEBI:18420"/>
    </ligand>
</feature>
<dbReference type="Pfam" id="PF00903">
    <property type="entry name" value="Glyoxalase"/>
    <property type="match status" value="1"/>
</dbReference>
<feature type="binding site" evidence="1">
    <location>
        <position position="163"/>
    </location>
    <ligand>
        <name>a divalent metal cation</name>
        <dbReference type="ChEBI" id="CHEBI:60240"/>
        <note>catalytic</note>
    </ligand>
</feature>
<feature type="binding site" evidence="1">
    <location>
        <position position="559"/>
    </location>
    <ligand>
        <name>Mg(2+)</name>
        <dbReference type="ChEBI" id="CHEBI:18420"/>
    </ligand>
</feature>
<dbReference type="InterPro" id="IPR004360">
    <property type="entry name" value="Glyas_Fos-R_dOase_dom"/>
</dbReference>
<dbReference type="RefSeq" id="WP_307248149.1">
    <property type="nucleotide sequence ID" value="NZ_JAUSQZ010000001.1"/>
</dbReference>
<dbReference type="SUPFAM" id="SSF51658">
    <property type="entry name" value="Xylose isomerase-like"/>
    <property type="match status" value="1"/>
</dbReference>
<accession>A0ABT9PAL9</accession>
<dbReference type="InterPro" id="IPR013022">
    <property type="entry name" value="Xyl_isomerase-like_TIM-brl"/>
</dbReference>
<dbReference type="EMBL" id="JAUSQZ010000001">
    <property type="protein sequence ID" value="MDP9829713.1"/>
    <property type="molecule type" value="Genomic_DNA"/>
</dbReference>
<dbReference type="PANTHER" id="PTHR12110:SF21">
    <property type="entry name" value="XYLOSE ISOMERASE-LIKE TIM BARREL DOMAIN-CONTAINING PROTEIN"/>
    <property type="match status" value="1"/>
</dbReference>
<feature type="binding site" evidence="1">
    <location>
        <position position="237"/>
    </location>
    <ligand>
        <name>a divalent metal cation</name>
        <dbReference type="ChEBI" id="CHEBI:60240"/>
        <note>catalytic</note>
    </ligand>
</feature>
<dbReference type="Proteomes" id="UP001235712">
    <property type="component" value="Unassembled WGS sequence"/>
</dbReference>
<evidence type="ECO:0000256" key="1">
    <source>
        <dbReference type="HAMAP-Rule" id="MF_02238"/>
    </source>
</evidence>
<dbReference type="PROSITE" id="PS51819">
    <property type="entry name" value="VOC"/>
    <property type="match status" value="1"/>
</dbReference>
<keyword evidence="1" id="KW-0479">Metal-binding</keyword>
<comment type="caution">
    <text evidence="3">The sequence shown here is derived from an EMBL/GenBank/DDBJ whole genome shotgun (WGS) entry which is preliminary data.</text>
</comment>
<dbReference type="SUPFAM" id="SSF54593">
    <property type="entry name" value="Glyoxalase/Bleomycin resistance protein/Dihydroxybiphenyl dioxygenase"/>
    <property type="match status" value="1"/>
</dbReference>
<protein>
    <recommendedName>
        <fullName evidence="1">3-dehydroshikimate dehydratase</fullName>
        <shortName evidence="1">DSD</shortName>
        <ecNumber evidence="1">4.2.1.118</ecNumber>
    </recommendedName>
</protein>
<comment type="cofactor">
    <cofactor evidence="1">
        <name>a divalent metal cation</name>
        <dbReference type="ChEBI" id="CHEBI:60240"/>
    </cofactor>
</comment>
<comment type="function">
    <text evidence="1">Catalyzes the conversion of 3-dehydroshikimate to protocatechuate (3,4-dihydroxybenzoate), a common intermediate of quinate and shikimate degradation pathways.</text>
</comment>